<comment type="subcellular location">
    <subcellularLocation>
        <location evidence="1">Membrane</location>
        <topology evidence="1">Single-pass membrane protein</topology>
    </subcellularLocation>
</comment>
<evidence type="ECO:0000313" key="8">
    <source>
        <dbReference type="EMBL" id="KAK7788867.1"/>
    </source>
</evidence>
<dbReference type="GO" id="GO:0032469">
    <property type="term" value="P:endoplasmic reticulum calcium ion homeostasis"/>
    <property type="evidence" value="ECO:0007669"/>
    <property type="project" value="TreeGrafter"/>
</dbReference>
<evidence type="ECO:0000256" key="2">
    <source>
        <dbReference type="ARBA" id="ARBA00022692"/>
    </source>
</evidence>
<evidence type="ECO:0000313" key="9">
    <source>
        <dbReference type="Proteomes" id="UP001378592"/>
    </source>
</evidence>
<dbReference type="GO" id="GO:0005789">
    <property type="term" value="C:endoplasmic reticulum membrane"/>
    <property type="evidence" value="ECO:0007669"/>
    <property type="project" value="TreeGrafter"/>
</dbReference>
<dbReference type="AlphaFoldDB" id="A0AAN9UZS5"/>
<keyword evidence="4 7" id="KW-1133">Transmembrane helix</keyword>
<keyword evidence="3" id="KW-0712">Selenocysteine</keyword>
<gene>
    <name evidence="8" type="ORF">R5R35_013447</name>
</gene>
<evidence type="ECO:0000256" key="5">
    <source>
        <dbReference type="ARBA" id="ARBA00023136"/>
    </source>
</evidence>
<evidence type="ECO:0000256" key="7">
    <source>
        <dbReference type="SAM" id="Phobius"/>
    </source>
</evidence>
<keyword evidence="9" id="KW-1185">Reference proteome</keyword>
<dbReference type="GO" id="GO:0006816">
    <property type="term" value="P:calcium ion transport"/>
    <property type="evidence" value="ECO:0007669"/>
    <property type="project" value="TreeGrafter"/>
</dbReference>
<feature type="region of interest" description="Disordered" evidence="6">
    <location>
        <begin position="50"/>
        <end position="85"/>
    </location>
</feature>
<evidence type="ECO:0000256" key="1">
    <source>
        <dbReference type="ARBA" id="ARBA00004167"/>
    </source>
</evidence>
<sequence>MVYIASDGSIHEGAPWGLSRLFAFFWAFFNAIIMFFKTLINPDYNRHGNQYTRDYKPGNGPPRPPRRRMGGFGPGGTVPDCSAGG</sequence>
<dbReference type="Pfam" id="PF10961">
    <property type="entry name" value="SelK_SelG"/>
    <property type="match status" value="1"/>
</dbReference>
<dbReference type="PANTHER" id="PTHR16875:SF0">
    <property type="entry name" value="SELENOPROTEIN K"/>
    <property type="match status" value="1"/>
</dbReference>
<evidence type="ECO:0008006" key="10">
    <source>
        <dbReference type="Google" id="ProtNLM"/>
    </source>
</evidence>
<dbReference type="GO" id="GO:0005794">
    <property type="term" value="C:Golgi apparatus"/>
    <property type="evidence" value="ECO:0007669"/>
    <property type="project" value="TreeGrafter"/>
</dbReference>
<organism evidence="8 9">
    <name type="scientific">Gryllus longicercus</name>
    <dbReference type="NCBI Taxonomy" id="2509291"/>
    <lineage>
        <taxon>Eukaryota</taxon>
        <taxon>Metazoa</taxon>
        <taxon>Ecdysozoa</taxon>
        <taxon>Arthropoda</taxon>
        <taxon>Hexapoda</taxon>
        <taxon>Insecta</taxon>
        <taxon>Pterygota</taxon>
        <taxon>Neoptera</taxon>
        <taxon>Polyneoptera</taxon>
        <taxon>Orthoptera</taxon>
        <taxon>Ensifera</taxon>
        <taxon>Gryllidea</taxon>
        <taxon>Grylloidea</taxon>
        <taxon>Gryllidae</taxon>
        <taxon>Gryllinae</taxon>
        <taxon>Gryllus</taxon>
    </lineage>
</organism>
<evidence type="ECO:0000256" key="3">
    <source>
        <dbReference type="ARBA" id="ARBA00022933"/>
    </source>
</evidence>
<accession>A0AAN9UZS5</accession>
<reference evidence="8 9" key="1">
    <citation type="submission" date="2024-03" db="EMBL/GenBank/DDBJ databases">
        <title>The genome assembly and annotation of the cricket Gryllus longicercus Weissman &amp; Gray.</title>
        <authorList>
            <person name="Szrajer S."/>
            <person name="Gray D."/>
            <person name="Ylla G."/>
        </authorList>
    </citation>
    <scope>NUCLEOTIDE SEQUENCE [LARGE SCALE GENOMIC DNA]</scope>
    <source>
        <strain evidence="8">DAG 2021-001</strain>
        <tissue evidence="8">Whole body minus gut</tissue>
    </source>
</reference>
<keyword evidence="5 7" id="KW-0472">Membrane</keyword>
<protein>
    <recommendedName>
        <fullName evidence="10">Selenoprotein K</fullName>
    </recommendedName>
</protein>
<keyword evidence="2 7" id="KW-0812">Transmembrane</keyword>
<proteinExistence type="predicted"/>
<name>A0AAN9UZS5_9ORTH</name>
<dbReference type="EMBL" id="JAZDUA010000908">
    <property type="protein sequence ID" value="KAK7788867.1"/>
    <property type="molecule type" value="Genomic_DNA"/>
</dbReference>
<dbReference type="InterPro" id="IPR024491">
    <property type="entry name" value="Se_SelK/SelG"/>
</dbReference>
<evidence type="ECO:0000256" key="6">
    <source>
        <dbReference type="SAM" id="MobiDB-lite"/>
    </source>
</evidence>
<feature type="transmembrane region" description="Helical" evidence="7">
    <location>
        <begin position="21"/>
        <end position="40"/>
    </location>
</feature>
<dbReference type="PANTHER" id="PTHR16875">
    <property type="entry name" value="SELENOPROTEIN K"/>
    <property type="match status" value="1"/>
</dbReference>
<evidence type="ECO:0000256" key="4">
    <source>
        <dbReference type="ARBA" id="ARBA00022989"/>
    </source>
</evidence>
<comment type="caution">
    <text evidence="8">The sequence shown here is derived from an EMBL/GenBank/DDBJ whole genome shotgun (WGS) entry which is preliminary data.</text>
</comment>
<dbReference type="Proteomes" id="UP001378592">
    <property type="component" value="Unassembled WGS sequence"/>
</dbReference>